<name>A0ABX1HH54_9BACT</name>
<dbReference type="Proteomes" id="UP000717634">
    <property type="component" value="Unassembled WGS sequence"/>
</dbReference>
<reference evidence="1 2" key="1">
    <citation type="submission" date="2020-03" db="EMBL/GenBank/DDBJ databases">
        <title>Genomic Encyclopedia of Type Strains, Phase IV (KMG-V): Genome sequencing to study the core and pangenomes of soil and plant-associated prokaryotes.</title>
        <authorList>
            <person name="Whitman W."/>
        </authorList>
    </citation>
    <scope>NUCLEOTIDE SEQUENCE [LARGE SCALE GENOMIC DNA]</scope>
    <source>
        <strain evidence="1 2">1B</strain>
    </source>
</reference>
<evidence type="ECO:0000313" key="2">
    <source>
        <dbReference type="Proteomes" id="UP000717634"/>
    </source>
</evidence>
<gene>
    <name evidence="1" type="ORF">HBN54_001980</name>
</gene>
<protein>
    <submittedName>
        <fullName evidence="1">Uncharacterized protein</fullName>
    </submittedName>
</protein>
<keyword evidence="2" id="KW-1185">Reference proteome</keyword>
<accession>A0ABX1HH54</accession>
<sequence>MPPTILLEETPASPEFRPSTSRKWLWQVGLLFSLLPLGRWSRTALPPAVATIPAQAGLGPRLLAPLPVPLVATQHEGLPMPARYYPAALRPALPTTGL</sequence>
<comment type="caution">
    <text evidence="1">The sequence shown here is derived from an EMBL/GenBank/DDBJ whole genome shotgun (WGS) entry which is preliminary data.</text>
</comment>
<organism evidence="1 2">
    <name type="scientific">Hymenobacter artigasi</name>
    <dbReference type="NCBI Taxonomy" id="2719616"/>
    <lineage>
        <taxon>Bacteria</taxon>
        <taxon>Pseudomonadati</taxon>
        <taxon>Bacteroidota</taxon>
        <taxon>Cytophagia</taxon>
        <taxon>Cytophagales</taxon>
        <taxon>Hymenobacteraceae</taxon>
        <taxon>Hymenobacter</taxon>
    </lineage>
</organism>
<proteinExistence type="predicted"/>
<evidence type="ECO:0000313" key="1">
    <source>
        <dbReference type="EMBL" id="NKI89385.1"/>
    </source>
</evidence>
<dbReference type="RefSeq" id="WP_168673002.1">
    <property type="nucleotide sequence ID" value="NZ_JAAVTK010000004.1"/>
</dbReference>
<dbReference type="EMBL" id="JAAVTK010000004">
    <property type="protein sequence ID" value="NKI89385.1"/>
    <property type="molecule type" value="Genomic_DNA"/>
</dbReference>